<feature type="transmembrane region" description="Helical" evidence="8">
    <location>
        <begin position="131"/>
        <end position="151"/>
    </location>
</feature>
<feature type="transmembrane region" description="Helical" evidence="8">
    <location>
        <begin position="362"/>
        <end position="382"/>
    </location>
</feature>
<reference evidence="10 11" key="1">
    <citation type="submission" date="2016-10" db="EMBL/GenBank/DDBJ databases">
        <authorList>
            <person name="de Groot N.N."/>
        </authorList>
    </citation>
    <scope>NUCLEOTIDE SEQUENCE [LARGE SCALE GENOMIC DNA]</scope>
    <source>
        <strain evidence="10 11">AB35.6</strain>
    </source>
</reference>
<evidence type="ECO:0000256" key="4">
    <source>
        <dbReference type="ARBA" id="ARBA00022692"/>
    </source>
</evidence>
<dbReference type="GO" id="GO:0016413">
    <property type="term" value="F:O-acetyltransferase activity"/>
    <property type="evidence" value="ECO:0007669"/>
    <property type="project" value="TreeGrafter"/>
</dbReference>
<evidence type="ECO:0000313" key="11">
    <source>
        <dbReference type="Proteomes" id="UP000182409"/>
    </source>
</evidence>
<feature type="transmembrane region" description="Helical" evidence="8">
    <location>
        <begin position="61"/>
        <end position="79"/>
    </location>
</feature>
<dbReference type="Proteomes" id="UP000182409">
    <property type="component" value="Unassembled WGS sequence"/>
</dbReference>
<evidence type="ECO:0000256" key="1">
    <source>
        <dbReference type="ARBA" id="ARBA00004651"/>
    </source>
</evidence>
<keyword evidence="3" id="KW-1003">Cell membrane</keyword>
<feature type="transmembrane region" description="Helical" evidence="8">
    <location>
        <begin position="302"/>
        <end position="322"/>
    </location>
</feature>
<feature type="transmembrane region" description="Helical" evidence="8">
    <location>
        <begin position="85"/>
        <end position="110"/>
    </location>
</feature>
<feature type="transmembrane region" description="Helical" evidence="8">
    <location>
        <begin position="329"/>
        <end position="350"/>
    </location>
</feature>
<sequence>MNVGVASTVAQQSVEPRSNPSRRLNPHGAPGTALSEVLVLVHQFPAPSEAAPKQFLFVDAVRFWSMLAVVALHSTQWIVSKPSEGIFPLAAECLFKYGTISFFLISGFLLGNRIDTAAPLPYLSRRLKTLLVPWTFWFGLYVLYLIVGDFGHRRIVSLSLVSWADMVLTDVWIAAFSTSFWFVPNLALGLCILVLFRRYLHHAGLGVALFSINFLYVLNIYKEWFPPRHTYALFAFVSFLWLGSFAAQNFSRVSRVLDGVPMPVIVALAGLSYAGTIVEVQILTARHSVDPLNTLRLSNQVFSTLLVLLIVRLKSASWPGFIRVREQTFAIYLTHTIFLRAGSFPLNHWIRPGFVEESGPAMSFLLRALLFIFAYGGSLLLGRWISTRDRWRWTIGLKPRAASAQTGRALAGEEVPTFG</sequence>
<proteinExistence type="inferred from homology"/>
<dbReference type="PANTHER" id="PTHR40074:SF2">
    <property type="entry name" value="O-ACETYLTRANSFERASE WECH"/>
    <property type="match status" value="1"/>
</dbReference>
<feature type="region of interest" description="Disordered" evidence="7">
    <location>
        <begin position="1"/>
        <end position="27"/>
    </location>
</feature>
<keyword evidence="6 8" id="KW-0472">Membrane</keyword>
<dbReference type="AlphaFoldDB" id="A0A1H4MD02"/>
<feature type="transmembrane region" description="Helical" evidence="8">
    <location>
        <begin position="171"/>
        <end position="196"/>
    </location>
</feature>
<evidence type="ECO:0000256" key="5">
    <source>
        <dbReference type="ARBA" id="ARBA00022989"/>
    </source>
</evidence>
<feature type="transmembrane region" description="Helical" evidence="8">
    <location>
        <begin position="262"/>
        <end position="282"/>
    </location>
</feature>
<evidence type="ECO:0000313" key="10">
    <source>
        <dbReference type="EMBL" id="SEB80598.1"/>
    </source>
</evidence>
<keyword evidence="5 8" id="KW-1133">Transmembrane helix</keyword>
<evidence type="ECO:0000256" key="3">
    <source>
        <dbReference type="ARBA" id="ARBA00022475"/>
    </source>
</evidence>
<organism evidence="10 11">
    <name type="scientific">Terriglobus roseus</name>
    <dbReference type="NCBI Taxonomy" id="392734"/>
    <lineage>
        <taxon>Bacteria</taxon>
        <taxon>Pseudomonadati</taxon>
        <taxon>Acidobacteriota</taxon>
        <taxon>Terriglobia</taxon>
        <taxon>Terriglobales</taxon>
        <taxon>Acidobacteriaceae</taxon>
        <taxon>Terriglobus</taxon>
    </lineage>
</organism>
<dbReference type="GO" id="GO:0009246">
    <property type="term" value="P:enterobacterial common antigen biosynthetic process"/>
    <property type="evidence" value="ECO:0007669"/>
    <property type="project" value="TreeGrafter"/>
</dbReference>
<gene>
    <name evidence="10" type="ORF">SAMN05443244_1887</name>
</gene>
<feature type="transmembrane region" description="Helical" evidence="8">
    <location>
        <begin position="233"/>
        <end position="250"/>
    </location>
</feature>
<dbReference type="PANTHER" id="PTHR40074">
    <property type="entry name" value="O-ACETYLTRANSFERASE WECH"/>
    <property type="match status" value="1"/>
</dbReference>
<accession>A0A1H4MD02</accession>
<evidence type="ECO:0000259" key="9">
    <source>
        <dbReference type="Pfam" id="PF01757"/>
    </source>
</evidence>
<dbReference type="Pfam" id="PF01757">
    <property type="entry name" value="Acyl_transf_3"/>
    <property type="match status" value="1"/>
</dbReference>
<keyword evidence="4 8" id="KW-0812">Transmembrane</keyword>
<comment type="similarity">
    <text evidence="2">Belongs to the acyltransferase 3 family.</text>
</comment>
<dbReference type="EMBL" id="FNSD01000001">
    <property type="protein sequence ID" value="SEB80598.1"/>
    <property type="molecule type" value="Genomic_DNA"/>
</dbReference>
<comment type="subcellular location">
    <subcellularLocation>
        <location evidence="1">Cell membrane</location>
        <topology evidence="1">Multi-pass membrane protein</topology>
    </subcellularLocation>
</comment>
<evidence type="ECO:0000256" key="7">
    <source>
        <dbReference type="SAM" id="MobiDB-lite"/>
    </source>
</evidence>
<evidence type="ECO:0000256" key="6">
    <source>
        <dbReference type="ARBA" id="ARBA00023136"/>
    </source>
</evidence>
<dbReference type="InterPro" id="IPR002656">
    <property type="entry name" value="Acyl_transf_3_dom"/>
</dbReference>
<feature type="domain" description="Acyltransferase 3" evidence="9">
    <location>
        <begin position="56"/>
        <end position="382"/>
    </location>
</feature>
<name>A0A1H4MD02_9BACT</name>
<evidence type="ECO:0000256" key="2">
    <source>
        <dbReference type="ARBA" id="ARBA00007400"/>
    </source>
</evidence>
<feature type="compositionally biased region" description="Polar residues" evidence="7">
    <location>
        <begin position="8"/>
        <end position="22"/>
    </location>
</feature>
<dbReference type="GO" id="GO:0005886">
    <property type="term" value="C:plasma membrane"/>
    <property type="evidence" value="ECO:0007669"/>
    <property type="project" value="UniProtKB-SubCell"/>
</dbReference>
<feature type="transmembrane region" description="Helical" evidence="8">
    <location>
        <begin position="203"/>
        <end position="221"/>
    </location>
</feature>
<protein>
    <submittedName>
        <fullName evidence="10">Fucose 4-O-acetylase</fullName>
    </submittedName>
</protein>
<evidence type="ECO:0000256" key="8">
    <source>
        <dbReference type="SAM" id="Phobius"/>
    </source>
</evidence>